<keyword evidence="1" id="KW-0812">Transmembrane</keyword>
<feature type="transmembrane region" description="Helical" evidence="1">
    <location>
        <begin position="92"/>
        <end position="113"/>
    </location>
</feature>
<dbReference type="AlphaFoldDB" id="A0A066VA35"/>
<accession>A0A066VA35</accession>
<evidence type="ECO:0000256" key="1">
    <source>
        <dbReference type="SAM" id="Phobius"/>
    </source>
</evidence>
<gene>
    <name evidence="2" type="ORF">K437DRAFT_27204</name>
</gene>
<protein>
    <submittedName>
        <fullName evidence="2">Uncharacterized protein</fullName>
    </submittedName>
</protein>
<evidence type="ECO:0000313" key="3">
    <source>
        <dbReference type="Proteomes" id="UP000027361"/>
    </source>
</evidence>
<proteinExistence type="predicted"/>
<dbReference type="GeneID" id="25266323"/>
<keyword evidence="1" id="KW-1133">Transmembrane helix</keyword>
<dbReference type="HOGENOM" id="CLU_953713_0_0_1"/>
<dbReference type="RefSeq" id="XP_013240672.1">
    <property type="nucleotide sequence ID" value="XM_013385218.1"/>
</dbReference>
<keyword evidence="3" id="KW-1185">Reference proteome</keyword>
<evidence type="ECO:0000313" key="2">
    <source>
        <dbReference type="EMBL" id="KDN38316.1"/>
    </source>
</evidence>
<reference evidence="2 3" key="1">
    <citation type="submission" date="2014-05" db="EMBL/GenBank/DDBJ databases">
        <title>Draft genome sequence of a rare smut relative, Tilletiaria anomala UBC 951.</title>
        <authorList>
            <consortium name="DOE Joint Genome Institute"/>
            <person name="Toome M."/>
            <person name="Kuo A."/>
            <person name="Henrissat B."/>
            <person name="Lipzen A."/>
            <person name="Tritt A."/>
            <person name="Yoshinaga Y."/>
            <person name="Zane M."/>
            <person name="Barry K."/>
            <person name="Grigoriev I.V."/>
            <person name="Spatafora J.W."/>
            <person name="Aimea M.C."/>
        </authorList>
    </citation>
    <scope>NUCLEOTIDE SEQUENCE [LARGE SCALE GENOMIC DNA]</scope>
    <source>
        <strain evidence="2 3">UBC 951</strain>
    </source>
</reference>
<dbReference type="Proteomes" id="UP000027361">
    <property type="component" value="Unassembled WGS sequence"/>
</dbReference>
<dbReference type="EMBL" id="JMSN01000120">
    <property type="protein sequence ID" value="KDN38316.1"/>
    <property type="molecule type" value="Genomic_DNA"/>
</dbReference>
<comment type="caution">
    <text evidence="2">The sequence shown here is derived from an EMBL/GenBank/DDBJ whole genome shotgun (WGS) entry which is preliminary data.</text>
</comment>
<sequence length="292" mass="32805">MSIRYTNDTKEDFSLFAPSQGQPKWLVLDPLDDPNHLLLCRGPVSFSSSQKTDSSTTTDSFLQLQQPFPGSLCCAVSLSHWHDPTRLNPADAACFFCVPFLVLAAIAFTSAAAPLPFPYGASVFGVCEHVGCLSQRPTQAFRLSCHQSHQPALRCRRLRFRLSVRTHMRVPLVLSPYPSFDGEDHLDPRASAFTHASQRPQPCVRFAGHHRCTSFQRRMNIALLSFYYPLCECACLSPLCLLLNVVGLPRLAFRCERNFKPDRRSSPCLAEAPANHHYLPHHYPHHTSLYIG</sequence>
<organism evidence="2 3">
    <name type="scientific">Tilletiaria anomala (strain ATCC 24038 / CBS 436.72 / UBC 951)</name>
    <dbReference type="NCBI Taxonomy" id="1037660"/>
    <lineage>
        <taxon>Eukaryota</taxon>
        <taxon>Fungi</taxon>
        <taxon>Dikarya</taxon>
        <taxon>Basidiomycota</taxon>
        <taxon>Ustilaginomycotina</taxon>
        <taxon>Exobasidiomycetes</taxon>
        <taxon>Georgefischeriales</taxon>
        <taxon>Tilletiariaceae</taxon>
        <taxon>Tilletiaria</taxon>
    </lineage>
</organism>
<keyword evidence="1" id="KW-0472">Membrane</keyword>
<dbReference type="InParanoid" id="A0A066VA35"/>
<name>A0A066VA35_TILAU</name>